<keyword evidence="6 8" id="KW-0472">Membrane</keyword>
<comment type="subcellular location">
    <subcellularLocation>
        <location evidence="1">Membrane</location>
        <topology evidence="1">Multi-pass membrane protein</topology>
    </subcellularLocation>
</comment>
<feature type="transmembrane region" description="Helical" evidence="8">
    <location>
        <begin position="445"/>
        <end position="470"/>
    </location>
</feature>
<feature type="transmembrane region" description="Helical" evidence="8">
    <location>
        <begin position="403"/>
        <end position="424"/>
    </location>
</feature>
<dbReference type="PANTHER" id="PTHR43341:SF37">
    <property type="entry name" value="AMINO ACID TRANSPORTER (EUROFUNG)"/>
    <property type="match status" value="1"/>
</dbReference>
<accession>A0A9P8WGH9</accession>
<keyword evidence="11" id="KW-1185">Reference proteome</keyword>
<evidence type="ECO:0000313" key="11">
    <source>
        <dbReference type="Proteomes" id="UP000777438"/>
    </source>
</evidence>
<organism evidence="10 11">
    <name type="scientific">Thelonectria olida</name>
    <dbReference type="NCBI Taxonomy" id="1576542"/>
    <lineage>
        <taxon>Eukaryota</taxon>
        <taxon>Fungi</taxon>
        <taxon>Dikarya</taxon>
        <taxon>Ascomycota</taxon>
        <taxon>Pezizomycotina</taxon>
        <taxon>Sordariomycetes</taxon>
        <taxon>Hypocreomycetidae</taxon>
        <taxon>Hypocreales</taxon>
        <taxon>Nectriaceae</taxon>
        <taxon>Thelonectria</taxon>
    </lineage>
</organism>
<evidence type="ECO:0000256" key="7">
    <source>
        <dbReference type="SAM" id="MobiDB-lite"/>
    </source>
</evidence>
<feature type="transmembrane region" description="Helical" evidence="8">
    <location>
        <begin position="190"/>
        <end position="208"/>
    </location>
</feature>
<dbReference type="GO" id="GO:0016020">
    <property type="term" value="C:membrane"/>
    <property type="evidence" value="ECO:0007669"/>
    <property type="project" value="UniProtKB-SubCell"/>
</dbReference>
<evidence type="ECO:0000256" key="4">
    <source>
        <dbReference type="ARBA" id="ARBA00022970"/>
    </source>
</evidence>
<feature type="domain" description="Amino acid permease/ SLC12A" evidence="9">
    <location>
        <begin position="47"/>
        <end position="505"/>
    </location>
</feature>
<proteinExistence type="predicted"/>
<dbReference type="InterPro" id="IPR004840">
    <property type="entry name" value="Amino_acid_permease_CS"/>
</dbReference>
<feature type="transmembrane region" description="Helical" evidence="8">
    <location>
        <begin position="228"/>
        <end position="251"/>
    </location>
</feature>
<protein>
    <submittedName>
        <fullName evidence="10">Amino acid permease/ SLC12A domain-containing protein</fullName>
    </submittedName>
</protein>
<dbReference type="PROSITE" id="PS00218">
    <property type="entry name" value="AMINO_ACID_PERMEASE_1"/>
    <property type="match status" value="1"/>
</dbReference>
<feature type="transmembrane region" description="Helical" evidence="8">
    <location>
        <begin position="482"/>
        <end position="503"/>
    </location>
</feature>
<dbReference type="Gene3D" id="1.20.1740.10">
    <property type="entry name" value="Amino acid/polyamine transporter I"/>
    <property type="match status" value="1"/>
</dbReference>
<name>A0A9P8WGH9_9HYPO</name>
<feature type="transmembrane region" description="Helical" evidence="8">
    <location>
        <begin position="77"/>
        <end position="102"/>
    </location>
</feature>
<evidence type="ECO:0000259" key="9">
    <source>
        <dbReference type="Pfam" id="PF00324"/>
    </source>
</evidence>
<feature type="transmembrane region" description="Helical" evidence="8">
    <location>
        <begin position="331"/>
        <end position="353"/>
    </location>
</feature>
<dbReference type="InterPro" id="IPR004841">
    <property type="entry name" value="AA-permease/SLC12A_dom"/>
</dbReference>
<dbReference type="Pfam" id="PF00324">
    <property type="entry name" value="AA_permease"/>
    <property type="match status" value="1"/>
</dbReference>
<keyword evidence="3 8" id="KW-0812">Transmembrane</keyword>
<feature type="transmembrane region" description="Helical" evidence="8">
    <location>
        <begin position="114"/>
        <end position="136"/>
    </location>
</feature>
<dbReference type="PIRSF" id="PIRSF006060">
    <property type="entry name" value="AA_transporter"/>
    <property type="match status" value="1"/>
</dbReference>
<gene>
    <name evidence="10" type="ORF">B0T10DRAFT_231080</name>
</gene>
<feature type="transmembrane region" description="Helical" evidence="8">
    <location>
        <begin position="48"/>
        <end position="65"/>
    </location>
</feature>
<dbReference type="PANTHER" id="PTHR43341">
    <property type="entry name" value="AMINO ACID PERMEASE"/>
    <property type="match status" value="1"/>
</dbReference>
<comment type="caution">
    <text evidence="10">The sequence shown here is derived from an EMBL/GenBank/DDBJ whole genome shotgun (WGS) entry which is preliminary data.</text>
</comment>
<feature type="transmembrane region" description="Helical" evidence="8">
    <location>
        <begin position="156"/>
        <end position="178"/>
    </location>
</feature>
<feature type="transmembrane region" description="Helical" evidence="8">
    <location>
        <begin position="374"/>
        <end position="391"/>
    </location>
</feature>
<evidence type="ECO:0000313" key="10">
    <source>
        <dbReference type="EMBL" id="KAH6896045.1"/>
    </source>
</evidence>
<evidence type="ECO:0000256" key="1">
    <source>
        <dbReference type="ARBA" id="ARBA00004141"/>
    </source>
</evidence>
<evidence type="ECO:0000256" key="3">
    <source>
        <dbReference type="ARBA" id="ARBA00022692"/>
    </source>
</evidence>
<keyword evidence="2" id="KW-0813">Transport</keyword>
<dbReference type="Proteomes" id="UP000777438">
    <property type="component" value="Unassembled WGS sequence"/>
</dbReference>
<feature type="region of interest" description="Disordered" evidence="7">
    <location>
        <begin position="1"/>
        <end position="22"/>
    </location>
</feature>
<feature type="transmembrane region" description="Helical" evidence="8">
    <location>
        <begin position="272"/>
        <end position="293"/>
    </location>
</feature>
<dbReference type="InterPro" id="IPR050524">
    <property type="entry name" value="APC_YAT"/>
</dbReference>
<keyword evidence="5 8" id="KW-1133">Transmembrane helix</keyword>
<reference evidence="10 11" key="1">
    <citation type="journal article" date="2021" name="Nat. Commun.">
        <title>Genetic determinants of endophytism in the Arabidopsis root mycobiome.</title>
        <authorList>
            <person name="Mesny F."/>
            <person name="Miyauchi S."/>
            <person name="Thiergart T."/>
            <person name="Pickel B."/>
            <person name="Atanasova L."/>
            <person name="Karlsson M."/>
            <person name="Huettel B."/>
            <person name="Barry K.W."/>
            <person name="Haridas S."/>
            <person name="Chen C."/>
            <person name="Bauer D."/>
            <person name="Andreopoulos W."/>
            <person name="Pangilinan J."/>
            <person name="LaButti K."/>
            <person name="Riley R."/>
            <person name="Lipzen A."/>
            <person name="Clum A."/>
            <person name="Drula E."/>
            <person name="Henrissat B."/>
            <person name="Kohler A."/>
            <person name="Grigoriev I.V."/>
            <person name="Martin F.M."/>
            <person name="Hacquard S."/>
        </authorList>
    </citation>
    <scope>NUCLEOTIDE SEQUENCE [LARGE SCALE GENOMIC DNA]</scope>
    <source>
        <strain evidence="10 11">MPI-CAGE-CH-0241</strain>
    </source>
</reference>
<sequence>MSDSIEKSAAVANTAPQDGDQVNDVEKAPLQDHGAESQLHRRLGTRHLTMIGLGGSIGMGLWLGSGTSLTKAGPASLFLGYLLSGTMIWAVSQSIGEMAVMYPLPSAFVQWTNMFVDPAAGFALGWAYTFAYWISIANELQGIVTVLGFWTDAVPVAAWVTIFWAVIVGVNIGAVKLFADIEVVASAIKFGFIFVVIFSGIVLSAGGGPKGGYPPREGGTIGFEFWNSMPFINGAKGFFSIMPTCIFALAGSENSSLVAGETSNPRRAVPKAVTSMWVRLALFYILGGLIVTINVSPKDPNLFGGSGTNASPFVIMYHNCGVMPLAHMMNAVIFISVLSTGTISGYGASRVLLGLSQIGMAPKVLQKTDSWGRPWYGLVPTLLIGGGLSYINISNNGATVFTWLSNLSSLFTLFGWAMICLSHIRMRHAWKIQGRNSANLPWQSWAFPYAAYWGLSWCIILLIVLFYLAVSPLVGEPSATNFFSSYVSAIAIFVLYLGAKIYYRGGRWVNTAKVDLDASRRFYHESQLEDSSSKNGFVKAIRTAVF</sequence>
<evidence type="ECO:0000256" key="5">
    <source>
        <dbReference type="ARBA" id="ARBA00022989"/>
    </source>
</evidence>
<dbReference type="OrthoDB" id="3900342at2759"/>
<dbReference type="GO" id="GO:0015171">
    <property type="term" value="F:amino acid transmembrane transporter activity"/>
    <property type="evidence" value="ECO:0007669"/>
    <property type="project" value="TreeGrafter"/>
</dbReference>
<evidence type="ECO:0000256" key="6">
    <source>
        <dbReference type="ARBA" id="ARBA00023136"/>
    </source>
</evidence>
<dbReference type="AlphaFoldDB" id="A0A9P8WGH9"/>
<dbReference type="FunFam" id="1.20.1740.10:FF:000070">
    <property type="entry name" value="Amino acid transporter (Eurofung)"/>
    <property type="match status" value="1"/>
</dbReference>
<dbReference type="EMBL" id="JAGPYM010000004">
    <property type="protein sequence ID" value="KAH6896045.1"/>
    <property type="molecule type" value="Genomic_DNA"/>
</dbReference>
<keyword evidence="4" id="KW-0029">Amino-acid transport</keyword>
<evidence type="ECO:0000256" key="2">
    <source>
        <dbReference type="ARBA" id="ARBA00022448"/>
    </source>
</evidence>
<evidence type="ECO:0000256" key="8">
    <source>
        <dbReference type="SAM" id="Phobius"/>
    </source>
</evidence>